<evidence type="ECO:0000256" key="12">
    <source>
        <dbReference type="ARBA" id="ARBA00048202"/>
    </source>
</evidence>
<keyword evidence="11 15" id="KW-0472">Membrane</keyword>
<keyword evidence="5 15" id="KW-0812">Transmembrane</keyword>
<evidence type="ECO:0000256" key="5">
    <source>
        <dbReference type="ARBA" id="ARBA00022692"/>
    </source>
</evidence>
<dbReference type="PANTHER" id="PTHR10160">
    <property type="entry name" value="NAD(P) TRANSHYDROGENASE"/>
    <property type="match status" value="1"/>
</dbReference>
<evidence type="ECO:0000256" key="9">
    <source>
        <dbReference type="ARBA" id="ARBA00022989"/>
    </source>
</evidence>
<feature type="domain" description="Alanine dehydrogenase/pyridine nucleotide transhydrogenase NAD(H)-binding" evidence="16">
    <location>
        <begin position="151"/>
        <end position="315"/>
    </location>
</feature>
<sequence>MPLTIGVPREIFPGEKRVATVPDVVEKLIKLGFKVAIESGAGEAANFNDETYRAAGADIVADAAQLWAGADIIFKVRGPTVEEVALMREGSTLISFIWPAQNPELMEQLAARKATVLAIDSLPRQLSRAQKMDALTSMAGISGYRAVIEAANAFGRFFNGQITAAGKVPPAKVFIAGAGVAGLAAIGTAANLGAIVRANDTRAEVADQVKSLGGEFVKVDYEEDGSGGGGYAKVMSEGFQQAQRKMYAQQAKEADIIITTALIPGKPAPKLITEDMVKSMKPGSVIVDMAGEQGGNCELTEPGQAIVKYGVTIIGYTDLPSRLSKQSSTLYATNLLRLTEELCKTKDGTLNVNMEDDAIRGLTVIKNGEITWPPPPLKLPAPPPAKPAAAAPAPAAKKGHGHGASGEPMPASTLAIIGGIIAVLFVLVGLTAPPAFLSHFTVFVLACFVGYMVVWNVTPSLHTPLMSVTNAISSIIAIGALVQIAPPLTDIPADIIAGRSVDWIRCFAIGGIVLATINMFGGFAVTQRMLQMFRK</sequence>
<dbReference type="NCBIfam" id="NF006942">
    <property type="entry name" value="PRK09424.1"/>
    <property type="match status" value="1"/>
</dbReference>
<keyword evidence="10 13" id="KW-0520">NAD</keyword>
<feature type="compositionally biased region" description="Low complexity" evidence="14">
    <location>
        <begin position="387"/>
        <end position="396"/>
    </location>
</feature>
<feature type="transmembrane region" description="Helical" evidence="15">
    <location>
        <begin position="436"/>
        <end position="458"/>
    </location>
</feature>
<comment type="subcellular location">
    <subcellularLocation>
        <location evidence="2">Cell inner membrane</location>
        <topology evidence="2">Multi-pass membrane protein</topology>
    </subcellularLocation>
</comment>
<evidence type="ECO:0000256" key="8">
    <source>
        <dbReference type="ARBA" id="ARBA00022967"/>
    </source>
</evidence>
<dbReference type="CDD" id="cd05304">
    <property type="entry name" value="Rubrum_tdh"/>
    <property type="match status" value="1"/>
</dbReference>
<dbReference type="InterPro" id="IPR026255">
    <property type="entry name" value="NADP_transhyd_a"/>
</dbReference>
<dbReference type="EMBL" id="JBEUWX010000002">
    <property type="protein sequence ID" value="MFA9950529.1"/>
    <property type="molecule type" value="Genomic_DNA"/>
</dbReference>
<dbReference type="SUPFAM" id="SSF51735">
    <property type="entry name" value="NAD(P)-binding Rossmann-fold domains"/>
    <property type="match status" value="1"/>
</dbReference>
<organism evidence="18 19">
    <name type="scientific">Dentiradicibacter hellwigii</name>
    <dbReference type="NCBI Taxonomy" id="3149053"/>
    <lineage>
        <taxon>Bacteria</taxon>
        <taxon>Pseudomonadati</taxon>
        <taxon>Pseudomonadota</taxon>
        <taxon>Betaproteobacteria</taxon>
        <taxon>Rhodocyclales</taxon>
        <taxon>Rhodocyclaceae</taxon>
        <taxon>Dentiradicibacter</taxon>
    </lineage>
</organism>
<dbReference type="SUPFAM" id="SSF52283">
    <property type="entry name" value="Formate/glycerate dehydrogenase catalytic domain-like"/>
    <property type="match status" value="1"/>
</dbReference>
<evidence type="ECO:0000256" key="6">
    <source>
        <dbReference type="ARBA" id="ARBA00022741"/>
    </source>
</evidence>
<reference evidence="19" key="1">
    <citation type="submission" date="2024-06" db="EMBL/GenBank/DDBJ databases">
        <title>Radixoralia hellwigii gen. nov., sp nov., isolated from a root canal in the human oral cavity.</title>
        <authorList>
            <person name="Bartsch S."/>
            <person name="Wittmer A."/>
            <person name="Schulz A.-K."/>
            <person name="Neumann-Schaal M."/>
            <person name="Wolf J."/>
            <person name="Gronow S."/>
            <person name="Tennert C."/>
            <person name="Haecker G."/>
            <person name="Cieplik F."/>
            <person name="Al-Ahmad A."/>
        </authorList>
    </citation>
    <scope>NUCLEOTIDE SEQUENCE [LARGE SCALE GENOMIC DNA]</scope>
    <source>
        <strain evidence="19">Wk13</strain>
    </source>
</reference>
<feature type="domain" description="Alanine dehydrogenase/pyridine nucleotide transhydrogenase N-terminal" evidence="17">
    <location>
        <begin position="6"/>
        <end position="142"/>
    </location>
</feature>
<evidence type="ECO:0000256" key="11">
    <source>
        <dbReference type="ARBA" id="ARBA00023136"/>
    </source>
</evidence>
<proteinExistence type="inferred from homology"/>
<accession>A0ABV4UGI8</accession>
<feature type="transmembrane region" description="Helical" evidence="15">
    <location>
        <begin position="465"/>
        <end position="484"/>
    </location>
</feature>
<name>A0ABV4UGI8_9RHOO</name>
<evidence type="ECO:0000313" key="18">
    <source>
        <dbReference type="EMBL" id="MFA9950529.1"/>
    </source>
</evidence>
<feature type="transmembrane region" description="Helical" evidence="15">
    <location>
        <begin position="504"/>
        <end position="525"/>
    </location>
</feature>
<evidence type="ECO:0000256" key="2">
    <source>
        <dbReference type="ARBA" id="ARBA00004429"/>
    </source>
</evidence>
<comment type="similarity">
    <text evidence="13">Belongs to the AlaDH/PNT family.</text>
</comment>
<evidence type="ECO:0000256" key="10">
    <source>
        <dbReference type="ARBA" id="ARBA00023027"/>
    </source>
</evidence>
<dbReference type="Pfam" id="PF12769">
    <property type="entry name" value="PNTB_4TM"/>
    <property type="match status" value="1"/>
</dbReference>
<evidence type="ECO:0000259" key="17">
    <source>
        <dbReference type="SMART" id="SM01003"/>
    </source>
</evidence>
<dbReference type="InterPro" id="IPR036291">
    <property type="entry name" value="NAD(P)-bd_dom_sf"/>
</dbReference>
<keyword evidence="9 15" id="KW-1133">Transmembrane helix</keyword>
<dbReference type="PIRSF" id="PIRSF000203">
    <property type="entry name" value="NADP_transhydrogenase_alpha"/>
    <property type="match status" value="1"/>
</dbReference>
<dbReference type="NCBIfam" id="TIGR00561">
    <property type="entry name" value="pntA"/>
    <property type="match status" value="1"/>
</dbReference>
<keyword evidence="7 13" id="KW-0521">NADP</keyword>
<comment type="caution">
    <text evidence="18">The sequence shown here is derived from an EMBL/GenBank/DDBJ whole genome shotgun (WGS) entry which is preliminary data.</text>
</comment>
<dbReference type="InterPro" id="IPR024605">
    <property type="entry name" value="NADP_transhyd_a_C"/>
</dbReference>
<dbReference type="Gene3D" id="3.40.50.720">
    <property type="entry name" value="NAD(P)-binding Rossmann-like Domain"/>
    <property type="match status" value="2"/>
</dbReference>
<gene>
    <name evidence="18" type="ORF">ABCS64_09410</name>
</gene>
<dbReference type="EC" id="7.1.1.1" evidence="13"/>
<evidence type="ECO:0000259" key="16">
    <source>
        <dbReference type="SMART" id="SM01002"/>
    </source>
</evidence>
<evidence type="ECO:0000256" key="15">
    <source>
        <dbReference type="SAM" id="Phobius"/>
    </source>
</evidence>
<evidence type="ECO:0000256" key="1">
    <source>
        <dbReference type="ARBA" id="ARBA00003943"/>
    </source>
</evidence>
<dbReference type="PANTHER" id="PTHR10160:SF19">
    <property type="entry name" value="PROTON-TRANSLOCATING NAD(P)(+) TRANSHYDROGENASE"/>
    <property type="match status" value="1"/>
</dbReference>
<feature type="transmembrane region" description="Helical" evidence="15">
    <location>
        <begin position="411"/>
        <end position="430"/>
    </location>
</feature>
<dbReference type="Pfam" id="PF01262">
    <property type="entry name" value="AlaDh_PNT_C"/>
    <property type="match status" value="1"/>
</dbReference>
<evidence type="ECO:0000256" key="3">
    <source>
        <dbReference type="ARBA" id="ARBA00022475"/>
    </source>
</evidence>
<keyword evidence="8 13" id="KW-1278">Translocase</keyword>
<protein>
    <recommendedName>
        <fullName evidence="13">NAD(P) transhydrogenase subunit alpha</fullName>
        <ecNumber evidence="13">7.1.1.1</ecNumber>
    </recommendedName>
</protein>
<keyword evidence="6 13" id="KW-0547">Nucleotide-binding</keyword>
<dbReference type="SMART" id="SM01003">
    <property type="entry name" value="AlaDh_PNT_N"/>
    <property type="match status" value="1"/>
</dbReference>
<dbReference type="Pfam" id="PF05222">
    <property type="entry name" value="AlaDh_PNT_N"/>
    <property type="match status" value="1"/>
</dbReference>
<comment type="catalytic activity">
    <reaction evidence="12 13">
        <text>NAD(+) + NADPH + H(+)(in) = NADH + NADP(+) + H(+)(out)</text>
        <dbReference type="Rhea" id="RHEA:47992"/>
        <dbReference type="ChEBI" id="CHEBI:15378"/>
        <dbReference type="ChEBI" id="CHEBI:57540"/>
        <dbReference type="ChEBI" id="CHEBI:57783"/>
        <dbReference type="ChEBI" id="CHEBI:57945"/>
        <dbReference type="ChEBI" id="CHEBI:58349"/>
        <dbReference type="EC" id="7.1.1.1"/>
    </reaction>
</comment>
<evidence type="ECO:0000313" key="19">
    <source>
        <dbReference type="Proteomes" id="UP001574673"/>
    </source>
</evidence>
<evidence type="ECO:0000256" key="13">
    <source>
        <dbReference type="PIRNR" id="PIRNR000203"/>
    </source>
</evidence>
<feature type="region of interest" description="Disordered" evidence="14">
    <location>
        <begin position="378"/>
        <end position="406"/>
    </location>
</feature>
<evidence type="ECO:0000256" key="4">
    <source>
        <dbReference type="ARBA" id="ARBA00022519"/>
    </source>
</evidence>
<comment type="function">
    <text evidence="1 13">The transhydrogenation between NADH and NADP is coupled to respiration and ATP hydrolysis and functions as a proton pump across the membrane.</text>
</comment>
<evidence type="ECO:0000256" key="7">
    <source>
        <dbReference type="ARBA" id="ARBA00022857"/>
    </source>
</evidence>
<dbReference type="InterPro" id="IPR007886">
    <property type="entry name" value="AlaDH/PNT_N"/>
</dbReference>
<dbReference type="RefSeq" id="WP_418891580.1">
    <property type="nucleotide sequence ID" value="NZ_JBEUWX010000002.1"/>
</dbReference>
<keyword evidence="4" id="KW-0997">Cell inner membrane</keyword>
<dbReference type="InterPro" id="IPR007698">
    <property type="entry name" value="AlaDH/PNT_NAD(H)-bd"/>
</dbReference>
<dbReference type="Proteomes" id="UP001574673">
    <property type="component" value="Unassembled WGS sequence"/>
</dbReference>
<keyword evidence="3" id="KW-1003">Cell membrane</keyword>
<evidence type="ECO:0000256" key="14">
    <source>
        <dbReference type="SAM" id="MobiDB-lite"/>
    </source>
</evidence>
<dbReference type="SMART" id="SM01002">
    <property type="entry name" value="AlaDh_PNT_C"/>
    <property type="match status" value="1"/>
</dbReference>
<keyword evidence="19" id="KW-1185">Reference proteome</keyword>